<evidence type="ECO:0000313" key="2">
    <source>
        <dbReference type="Proteomes" id="UP000238701"/>
    </source>
</evidence>
<sequence>MRSVLDALDVFCLPALRAFDHVELHLLSFLETAESARLDGGEMHEDILTILAADETVALSVVKPLHCSCFHVVALFLFFLM</sequence>
<dbReference type="EMBL" id="OMOD01000144">
    <property type="protein sequence ID" value="SPF43586.1"/>
    <property type="molecule type" value="Genomic_DNA"/>
</dbReference>
<proteinExistence type="predicted"/>
<accession>A0A2U3KV96</accession>
<name>A0A2U3KV96_9BACT</name>
<dbReference type="Proteomes" id="UP000238701">
    <property type="component" value="Unassembled WGS sequence"/>
</dbReference>
<gene>
    <name evidence="1" type="ORF">SBA1_50038</name>
</gene>
<reference evidence="2" key="1">
    <citation type="submission" date="2018-02" db="EMBL/GenBank/DDBJ databases">
        <authorList>
            <person name="Hausmann B."/>
        </authorList>
    </citation>
    <scope>NUCLEOTIDE SEQUENCE [LARGE SCALE GENOMIC DNA]</scope>
    <source>
        <strain evidence="2">Peat soil MAG SbA1</strain>
    </source>
</reference>
<organism evidence="1 2">
    <name type="scientific">Candidatus Sulfotelmatobacter kueseliae</name>
    <dbReference type="NCBI Taxonomy" id="2042962"/>
    <lineage>
        <taxon>Bacteria</taxon>
        <taxon>Pseudomonadati</taxon>
        <taxon>Acidobacteriota</taxon>
        <taxon>Terriglobia</taxon>
        <taxon>Terriglobales</taxon>
        <taxon>Candidatus Korobacteraceae</taxon>
        <taxon>Candidatus Sulfotelmatobacter</taxon>
    </lineage>
</organism>
<evidence type="ECO:0000313" key="1">
    <source>
        <dbReference type="EMBL" id="SPF43586.1"/>
    </source>
</evidence>
<dbReference type="AlphaFoldDB" id="A0A2U3KV96"/>
<protein>
    <submittedName>
        <fullName evidence="1">Uncharacterized protein</fullName>
    </submittedName>
</protein>